<protein>
    <submittedName>
        <fullName evidence="6">ABC transporter ATP-binding protein</fullName>
    </submittedName>
</protein>
<dbReference type="Pfam" id="PF00005">
    <property type="entry name" value="ABC_tran"/>
    <property type="match status" value="1"/>
</dbReference>
<evidence type="ECO:0000256" key="2">
    <source>
        <dbReference type="ARBA" id="ARBA00022741"/>
    </source>
</evidence>
<dbReference type="SUPFAM" id="SSF52540">
    <property type="entry name" value="P-loop containing nucleoside triphosphate hydrolases"/>
    <property type="match status" value="1"/>
</dbReference>
<evidence type="ECO:0000256" key="4">
    <source>
        <dbReference type="ARBA" id="ARBA00022967"/>
    </source>
</evidence>
<dbReference type="CDD" id="cd03214">
    <property type="entry name" value="ABC_Iron-Siderophores_B12_Hemin"/>
    <property type="match status" value="1"/>
</dbReference>
<evidence type="ECO:0000256" key="1">
    <source>
        <dbReference type="ARBA" id="ARBA00022448"/>
    </source>
</evidence>
<reference evidence="6" key="2">
    <citation type="submission" date="2021-04" db="EMBL/GenBank/DDBJ databases">
        <authorList>
            <person name="Gilroy R."/>
        </authorList>
    </citation>
    <scope>NUCLEOTIDE SEQUENCE</scope>
    <source>
        <strain evidence="6">CHK198-12963</strain>
    </source>
</reference>
<evidence type="ECO:0000256" key="3">
    <source>
        <dbReference type="ARBA" id="ARBA00022840"/>
    </source>
</evidence>
<keyword evidence="3 6" id="KW-0067">ATP-binding</keyword>
<dbReference type="PROSITE" id="PS50893">
    <property type="entry name" value="ABC_TRANSPORTER_2"/>
    <property type="match status" value="1"/>
</dbReference>
<dbReference type="Gene3D" id="3.40.50.300">
    <property type="entry name" value="P-loop containing nucleotide triphosphate hydrolases"/>
    <property type="match status" value="1"/>
</dbReference>
<dbReference type="EMBL" id="DWWB01000063">
    <property type="protein sequence ID" value="HJC67308.1"/>
    <property type="molecule type" value="Genomic_DNA"/>
</dbReference>
<gene>
    <name evidence="6" type="ORF">H9931_11440</name>
</gene>
<dbReference type="PANTHER" id="PTHR42794:SF1">
    <property type="entry name" value="HEMIN IMPORT ATP-BINDING PROTEIN HMUV"/>
    <property type="match status" value="1"/>
</dbReference>
<dbReference type="InterPro" id="IPR027417">
    <property type="entry name" value="P-loop_NTPase"/>
</dbReference>
<name>A0A9D2PU39_9FIRM</name>
<reference evidence="6" key="1">
    <citation type="journal article" date="2021" name="PeerJ">
        <title>Extensive microbial diversity within the chicken gut microbiome revealed by metagenomics and culture.</title>
        <authorList>
            <person name="Gilroy R."/>
            <person name="Ravi A."/>
            <person name="Getino M."/>
            <person name="Pursley I."/>
            <person name="Horton D.L."/>
            <person name="Alikhan N.F."/>
            <person name="Baker D."/>
            <person name="Gharbi K."/>
            <person name="Hall N."/>
            <person name="Watson M."/>
            <person name="Adriaenssens E.M."/>
            <person name="Foster-Nyarko E."/>
            <person name="Jarju S."/>
            <person name="Secka A."/>
            <person name="Antonio M."/>
            <person name="Oren A."/>
            <person name="Chaudhuri R.R."/>
            <person name="La Ragione R."/>
            <person name="Hildebrand F."/>
            <person name="Pallen M.J."/>
        </authorList>
    </citation>
    <scope>NUCLEOTIDE SEQUENCE</scope>
    <source>
        <strain evidence="6">CHK198-12963</strain>
    </source>
</reference>
<accession>A0A9D2PU39</accession>
<evidence type="ECO:0000259" key="5">
    <source>
        <dbReference type="PROSITE" id="PS50893"/>
    </source>
</evidence>
<dbReference type="AlphaFoldDB" id="A0A9D2PU39"/>
<dbReference type="GO" id="GO:0005524">
    <property type="term" value="F:ATP binding"/>
    <property type="evidence" value="ECO:0007669"/>
    <property type="project" value="UniProtKB-KW"/>
</dbReference>
<comment type="caution">
    <text evidence="6">The sequence shown here is derived from an EMBL/GenBank/DDBJ whole genome shotgun (WGS) entry which is preliminary data.</text>
</comment>
<evidence type="ECO:0000313" key="7">
    <source>
        <dbReference type="Proteomes" id="UP000823863"/>
    </source>
</evidence>
<dbReference type="GO" id="GO:0016887">
    <property type="term" value="F:ATP hydrolysis activity"/>
    <property type="evidence" value="ECO:0007669"/>
    <property type="project" value="InterPro"/>
</dbReference>
<dbReference type="SMART" id="SM00382">
    <property type="entry name" value="AAA"/>
    <property type="match status" value="1"/>
</dbReference>
<keyword evidence="2" id="KW-0547">Nucleotide-binding</keyword>
<feature type="domain" description="ABC transporter" evidence="5">
    <location>
        <begin position="1"/>
        <end position="242"/>
    </location>
</feature>
<dbReference type="InterPro" id="IPR003593">
    <property type="entry name" value="AAA+_ATPase"/>
</dbReference>
<sequence length="363" mass="40781">MREWALAAKGMEVGYDKKPFIKNIEIRVRPGEILTLIGPNGSGKSTILKSLIGQLELLGGRVYLGERDMKGMSPGEIARTMSILMTQRPSPELMTCGEVAETGRYPYTGRLGMLRGEDRRKVCQAMEMVGAEKLYDFPFLQASDGQRQRVLLARAICQDPDVIVMDEPTSFLDIRGKLEFLELIVSLAREKKTAVILSLHELDLAQKISDRVLCIRDRRVDRYGTPEEIFQKGYMEQLFRLQKGSYNPDFGSLELAGIQGQPSLFVIGGNGSGIETYRRLRRQAIPFAVGILQENDVDYPVASALAVRVVSEKAYEPMGEKAYKEAKRLMESCGRVVCCLNEFGTVNEMNRRLAQLAREKGWL</sequence>
<dbReference type="Proteomes" id="UP000823863">
    <property type="component" value="Unassembled WGS sequence"/>
</dbReference>
<dbReference type="InterPro" id="IPR003439">
    <property type="entry name" value="ABC_transporter-like_ATP-bd"/>
</dbReference>
<organism evidence="6 7">
    <name type="scientific">Candidatus Enterocloster excrementigallinarum</name>
    <dbReference type="NCBI Taxonomy" id="2838558"/>
    <lineage>
        <taxon>Bacteria</taxon>
        <taxon>Bacillati</taxon>
        <taxon>Bacillota</taxon>
        <taxon>Clostridia</taxon>
        <taxon>Lachnospirales</taxon>
        <taxon>Lachnospiraceae</taxon>
        <taxon>Enterocloster</taxon>
    </lineage>
</organism>
<keyword evidence="4" id="KW-1278">Translocase</keyword>
<evidence type="ECO:0000313" key="6">
    <source>
        <dbReference type="EMBL" id="HJC67308.1"/>
    </source>
</evidence>
<proteinExistence type="predicted"/>
<keyword evidence="1" id="KW-0813">Transport</keyword>
<dbReference type="PANTHER" id="PTHR42794">
    <property type="entry name" value="HEMIN IMPORT ATP-BINDING PROTEIN HMUV"/>
    <property type="match status" value="1"/>
</dbReference>